<accession>A0A2N5VFX1</accession>
<name>A0A2N5VFX1_9BASI</name>
<dbReference type="AlphaFoldDB" id="A0A2N5VFX1"/>
<reference evidence="1 2" key="1">
    <citation type="submission" date="2017-11" db="EMBL/GenBank/DDBJ databases">
        <title>De novo assembly and phasing of dikaryotic genomes from two isolates of Puccinia coronata f. sp. avenae, the causal agent of oat crown rust.</title>
        <authorList>
            <person name="Miller M.E."/>
            <person name="Zhang Y."/>
            <person name="Omidvar V."/>
            <person name="Sperschneider J."/>
            <person name="Schwessinger B."/>
            <person name="Raley C."/>
            <person name="Palmer J.M."/>
            <person name="Garnica D."/>
            <person name="Upadhyaya N."/>
            <person name="Rathjen J."/>
            <person name="Taylor J.M."/>
            <person name="Park R.F."/>
            <person name="Dodds P.N."/>
            <person name="Hirsch C.D."/>
            <person name="Kianian S.F."/>
            <person name="Figueroa M."/>
        </authorList>
    </citation>
    <scope>NUCLEOTIDE SEQUENCE [LARGE SCALE GENOMIC DNA]</scope>
    <source>
        <strain evidence="1">12SD80</strain>
    </source>
</reference>
<organism evidence="1 2">
    <name type="scientific">Puccinia coronata f. sp. avenae</name>
    <dbReference type="NCBI Taxonomy" id="200324"/>
    <lineage>
        <taxon>Eukaryota</taxon>
        <taxon>Fungi</taxon>
        <taxon>Dikarya</taxon>
        <taxon>Basidiomycota</taxon>
        <taxon>Pucciniomycotina</taxon>
        <taxon>Pucciniomycetes</taxon>
        <taxon>Pucciniales</taxon>
        <taxon>Pucciniaceae</taxon>
        <taxon>Puccinia</taxon>
    </lineage>
</organism>
<proteinExistence type="predicted"/>
<comment type="caution">
    <text evidence="1">The sequence shown here is derived from an EMBL/GenBank/DDBJ whole genome shotgun (WGS) entry which is preliminary data.</text>
</comment>
<evidence type="ECO:0008006" key="3">
    <source>
        <dbReference type="Google" id="ProtNLM"/>
    </source>
</evidence>
<dbReference type="EMBL" id="PGCI01000020">
    <property type="protein sequence ID" value="PLW48895.1"/>
    <property type="molecule type" value="Genomic_DNA"/>
</dbReference>
<dbReference type="Proteomes" id="UP000235392">
    <property type="component" value="Unassembled WGS sequence"/>
</dbReference>
<sequence>MDVNQLVANAIHQRNHKDNPEVETITLRLPNYDGKTNVDMWLKKVELILRNRKYSKEQWTNATILKLKGAAETFWYKLCSVLDTEQIPWQTFKCKLKEQFNYAHSEYDTRYELQFLKYHNADQYIEKFQNLIIKLADWTEKEKMFMFTINLPDPLRIKILENAKCKTVDDMCHSLREHERIVKPSQRRGTFPSISTGTPMDLDMVDGGSGKGKQLLNLIDLDMPDGGTKNDNNLFTMNASTEHYDKLTRIIKNIDKAFDKGIGAFKKSRDHLDKLSSS</sequence>
<gene>
    <name evidence="1" type="ORF">PCASD_02806</name>
</gene>
<evidence type="ECO:0000313" key="2">
    <source>
        <dbReference type="Proteomes" id="UP000235392"/>
    </source>
</evidence>
<evidence type="ECO:0000313" key="1">
    <source>
        <dbReference type="EMBL" id="PLW48895.1"/>
    </source>
</evidence>
<protein>
    <recommendedName>
        <fullName evidence="3">Ty3 transposon capsid-like protein domain-containing protein</fullName>
    </recommendedName>
</protein>